<protein>
    <submittedName>
        <fullName evidence="4">Bacterial regulatory proteins, tetR family</fullName>
    </submittedName>
</protein>
<dbReference type="SUPFAM" id="SSF46689">
    <property type="entry name" value="Homeodomain-like"/>
    <property type="match status" value="1"/>
</dbReference>
<dbReference type="AlphaFoldDB" id="A0A1X6ZQX7"/>
<name>A0A1X6ZQX7_9RHOB</name>
<evidence type="ECO:0000313" key="5">
    <source>
        <dbReference type="Proteomes" id="UP000193963"/>
    </source>
</evidence>
<dbReference type="EMBL" id="FWFN01000005">
    <property type="protein sequence ID" value="SLN56903.1"/>
    <property type="molecule type" value="Genomic_DNA"/>
</dbReference>
<evidence type="ECO:0000256" key="2">
    <source>
        <dbReference type="PROSITE-ProRule" id="PRU00335"/>
    </source>
</evidence>
<evidence type="ECO:0000259" key="3">
    <source>
        <dbReference type="PROSITE" id="PS50977"/>
    </source>
</evidence>
<dbReference type="PROSITE" id="PS50977">
    <property type="entry name" value="HTH_TETR_2"/>
    <property type="match status" value="1"/>
</dbReference>
<evidence type="ECO:0000256" key="1">
    <source>
        <dbReference type="ARBA" id="ARBA00023125"/>
    </source>
</evidence>
<dbReference type="OrthoDB" id="9811084at2"/>
<dbReference type="GO" id="GO:0003700">
    <property type="term" value="F:DNA-binding transcription factor activity"/>
    <property type="evidence" value="ECO:0007669"/>
    <property type="project" value="TreeGrafter"/>
</dbReference>
<reference evidence="4 5" key="1">
    <citation type="submission" date="2017-03" db="EMBL/GenBank/DDBJ databases">
        <authorList>
            <person name="Afonso C.L."/>
            <person name="Miller P.J."/>
            <person name="Scott M.A."/>
            <person name="Spackman E."/>
            <person name="Goraichik I."/>
            <person name="Dimitrov K.M."/>
            <person name="Suarez D.L."/>
            <person name="Swayne D.E."/>
        </authorList>
    </citation>
    <scope>NUCLEOTIDE SEQUENCE [LARGE SCALE GENOMIC DNA]</scope>
    <source>
        <strain evidence="4 5">CECT 7751</strain>
    </source>
</reference>
<organism evidence="4 5">
    <name type="scientific">Pseudooceanicola marinus</name>
    <dbReference type="NCBI Taxonomy" id="396013"/>
    <lineage>
        <taxon>Bacteria</taxon>
        <taxon>Pseudomonadati</taxon>
        <taxon>Pseudomonadota</taxon>
        <taxon>Alphaproteobacteria</taxon>
        <taxon>Rhodobacterales</taxon>
        <taxon>Paracoccaceae</taxon>
        <taxon>Pseudooceanicola</taxon>
    </lineage>
</organism>
<keyword evidence="5" id="KW-1185">Reference proteome</keyword>
<feature type="DNA-binding region" description="H-T-H motif" evidence="2">
    <location>
        <begin position="33"/>
        <end position="52"/>
    </location>
</feature>
<proteinExistence type="predicted"/>
<feature type="domain" description="HTH tetR-type" evidence="3">
    <location>
        <begin position="10"/>
        <end position="70"/>
    </location>
</feature>
<evidence type="ECO:0000313" key="4">
    <source>
        <dbReference type="EMBL" id="SLN56903.1"/>
    </source>
</evidence>
<accession>A0A1X6ZQX7</accession>
<dbReference type="InterPro" id="IPR050109">
    <property type="entry name" value="HTH-type_TetR-like_transc_reg"/>
</dbReference>
<dbReference type="GO" id="GO:0000976">
    <property type="term" value="F:transcription cis-regulatory region binding"/>
    <property type="evidence" value="ECO:0007669"/>
    <property type="project" value="TreeGrafter"/>
</dbReference>
<dbReference type="PANTHER" id="PTHR30055:SF146">
    <property type="entry name" value="HTH-TYPE TRANSCRIPTIONAL DUAL REGULATOR CECR"/>
    <property type="match status" value="1"/>
</dbReference>
<dbReference type="RefSeq" id="WP_085888854.1">
    <property type="nucleotide sequence ID" value="NZ_FWFN01000005.1"/>
</dbReference>
<dbReference type="InterPro" id="IPR001647">
    <property type="entry name" value="HTH_TetR"/>
</dbReference>
<dbReference type="Pfam" id="PF00440">
    <property type="entry name" value="TetR_N"/>
    <property type="match status" value="1"/>
</dbReference>
<keyword evidence="1 2" id="KW-0238">DNA-binding</keyword>
<dbReference type="Proteomes" id="UP000193963">
    <property type="component" value="Unassembled WGS sequence"/>
</dbReference>
<sequence>MDKPIQTRALQTRARLLEIGRAHFMRDGVSGLRVEQIVAEAGVAKGTFFSHFGDKEGLLTLLIGERMTAALDRIAAAAPPDAPDEFATALAPLMAEMAPDAQTFDIVLRHSGATGTDEEGPIARNFLAQVEVLTGWIARLQPDAVRADADPALLAEGVQAFMAHAMALTFCALHSATGIDARLRPFLRTWLAPLPVR</sequence>
<dbReference type="Gene3D" id="1.10.357.10">
    <property type="entry name" value="Tetracycline Repressor, domain 2"/>
    <property type="match status" value="1"/>
</dbReference>
<gene>
    <name evidence="4" type="ORF">PSM7751_02832</name>
</gene>
<dbReference type="PANTHER" id="PTHR30055">
    <property type="entry name" value="HTH-TYPE TRANSCRIPTIONAL REGULATOR RUTR"/>
    <property type="match status" value="1"/>
</dbReference>
<dbReference type="InterPro" id="IPR009057">
    <property type="entry name" value="Homeodomain-like_sf"/>
</dbReference>